<dbReference type="Proteomes" id="UP001602013">
    <property type="component" value="Unassembled WGS sequence"/>
</dbReference>
<gene>
    <name evidence="7" type="primary">aroK</name>
    <name evidence="8" type="ORF">ACFYXI_19240</name>
</gene>
<proteinExistence type="inferred from homology"/>
<keyword evidence="4 7" id="KW-0418">Kinase</keyword>
<dbReference type="Pfam" id="PF01202">
    <property type="entry name" value="SKI"/>
    <property type="match status" value="1"/>
</dbReference>
<comment type="function">
    <text evidence="7">Catalyzes the specific phosphorylation of the 3-hydroxyl group of shikimic acid using ATP as a cosubstrate.</text>
</comment>
<feature type="binding site" evidence="7">
    <location>
        <begin position="16"/>
        <end position="21"/>
    </location>
    <ligand>
        <name>ATP</name>
        <dbReference type="ChEBI" id="CHEBI:30616"/>
    </ligand>
</feature>
<dbReference type="InterPro" id="IPR031322">
    <property type="entry name" value="Shikimate/glucono_kinase"/>
</dbReference>
<feature type="binding site" evidence="7">
    <location>
        <position position="157"/>
    </location>
    <ligand>
        <name>ATP</name>
        <dbReference type="ChEBI" id="CHEBI:30616"/>
    </ligand>
</feature>
<comment type="subunit">
    <text evidence="7">Monomer.</text>
</comment>
<evidence type="ECO:0000256" key="7">
    <source>
        <dbReference type="HAMAP-Rule" id="MF_00109"/>
    </source>
</evidence>
<dbReference type="PRINTS" id="PR01100">
    <property type="entry name" value="SHIKIMTKNASE"/>
</dbReference>
<keyword evidence="1 7" id="KW-0028">Amino-acid biosynthesis</keyword>
<comment type="pathway">
    <text evidence="7">Metabolic intermediate biosynthesis; chorismate biosynthesis; chorismate from D-erythrose 4-phosphate and phosphoenolpyruvate: step 5/7.</text>
</comment>
<comment type="catalytic activity">
    <reaction evidence="7">
        <text>shikimate + ATP = 3-phosphoshikimate + ADP + H(+)</text>
        <dbReference type="Rhea" id="RHEA:13121"/>
        <dbReference type="ChEBI" id="CHEBI:15378"/>
        <dbReference type="ChEBI" id="CHEBI:30616"/>
        <dbReference type="ChEBI" id="CHEBI:36208"/>
        <dbReference type="ChEBI" id="CHEBI:145989"/>
        <dbReference type="ChEBI" id="CHEBI:456216"/>
        <dbReference type="EC" id="2.7.1.71"/>
    </reaction>
</comment>
<accession>A0ABW6STX7</accession>
<evidence type="ECO:0000256" key="1">
    <source>
        <dbReference type="ARBA" id="ARBA00022605"/>
    </source>
</evidence>
<keyword evidence="6 7" id="KW-0057">Aromatic amino acid biosynthesis</keyword>
<evidence type="ECO:0000313" key="8">
    <source>
        <dbReference type="EMBL" id="MFF3667733.1"/>
    </source>
</evidence>
<keyword evidence="2 7" id="KW-0808">Transferase</keyword>
<dbReference type="HAMAP" id="MF_00109">
    <property type="entry name" value="Shikimate_kinase"/>
    <property type="match status" value="1"/>
</dbReference>
<name>A0ABW6STX7_9ACTN</name>
<feature type="binding site" evidence="7">
    <location>
        <position position="38"/>
    </location>
    <ligand>
        <name>substrate</name>
    </ligand>
</feature>
<keyword evidence="5 7" id="KW-0067">ATP-binding</keyword>
<evidence type="ECO:0000256" key="5">
    <source>
        <dbReference type="ARBA" id="ARBA00022840"/>
    </source>
</evidence>
<evidence type="ECO:0000256" key="4">
    <source>
        <dbReference type="ARBA" id="ARBA00022777"/>
    </source>
</evidence>
<organism evidence="8 9">
    <name type="scientific">Microtetraspora malaysiensis</name>
    <dbReference type="NCBI Taxonomy" id="161358"/>
    <lineage>
        <taxon>Bacteria</taxon>
        <taxon>Bacillati</taxon>
        <taxon>Actinomycetota</taxon>
        <taxon>Actinomycetes</taxon>
        <taxon>Streptosporangiales</taxon>
        <taxon>Streptosporangiaceae</taxon>
        <taxon>Microtetraspora</taxon>
    </lineage>
</organism>
<dbReference type="EMBL" id="JBIASD010000012">
    <property type="protein sequence ID" value="MFF3667733.1"/>
    <property type="molecule type" value="Genomic_DNA"/>
</dbReference>
<comment type="cofactor">
    <cofactor evidence="7">
        <name>Mg(2+)</name>
        <dbReference type="ChEBI" id="CHEBI:18420"/>
    </cofactor>
    <text evidence="7">Binds 1 Mg(2+) ion per subunit.</text>
</comment>
<keyword evidence="7" id="KW-0460">Magnesium</keyword>
<comment type="caution">
    <text evidence="7">Lacks conserved residue(s) required for the propagation of feature annotation.</text>
</comment>
<sequence length="183" mass="19433">MTDITDIPIVVAGLMGAGKTTVARLMADALDRPLRDNDEELLERYGTTAADIATDLGAAELHAREASLLREALAGDPFVVIAAAASAVEDPASRRALGRAFVVFLDAPPAVLAERTLSGTHRPRFAPDTAEMLAKQRERRLAYFREVADLTADSSRQAPEGIAARALARFANAKRSGRAGHSG</sequence>
<comment type="caution">
    <text evidence="8">The sequence shown here is derived from an EMBL/GenBank/DDBJ whole genome shotgun (WGS) entry which is preliminary data.</text>
</comment>
<evidence type="ECO:0000256" key="6">
    <source>
        <dbReference type="ARBA" id="ARBA00023141"/>
    </source>
</evidence>
<dbReference type="PANTHER" id="PTHR21087">
    <property type="entry name" value="SHIKIMATE KINASE"/>
    <property type="match status" value="1"/>
</dbReference>
<reference evidence="8 9" key="1">
    <citation type="submission" date="2024-10" db="EMBL/GenBank/DDBJ databases">
        <title>The Natural Products Discovery Center: Release of the First 8490 Sequenced Strains for Exploring Actinobacteria Biosynthetic Diversity.</title>
        <authorList>
            <person name="Kalkreuter E."/>
            <person name="Kautsar S.A."/>
            <person name="Yang D."/>
            <person name="Bader C.D."/>
            <person name="Teijaro C.N."/>
            <person name="Fluegel L."/>
            <person name="Davis C.M."/>
            <person name="Simpson J.R."/>
            <person name="Lauterbach L."/>
            <person name="Steele A.D."/>
            <person name="Gui C."/>
            <person name="Meng S."/>
            <person name="Li G."/>
            <person name="Viehrig K."/>
            <person name="Ye F."/>
            <person name="Su P."/>
            <person name="Kiefer A.F."/>
            <person name="Nichols A."/>
            <person name="Cepeda A.J."/>
            <person name="Yan W."/>
            <person name="Fan B."/>
            <person name="Jiang Y."/>
            <person name="Adhikari A."/>
            <person name="Zheng C.-J."/>
            <person name="Schuster L."/>
            <person name="Cowan T.M."/>
            <person name="Smanski M.J."/>
            <person name="Chevrette M.G."/>
            <person name="De Carvalho L.P.S."/>
            <person name="Shen B."/>
        </authorList>
    </citation>
    <scope>NUCLEOTIDE SEQUENCE [LARGE SCALE GENOMIC DNA]</scope>
    <source>
        <strain evidence="8 9">NPDC002173</strain>
    </source>
</reference>
<dbReference type="PANTHER" id="PTHR21087:SF16">
    <property type="entry name" value="SHIKIMATE KINASE 1, CHLOROPLASTIC"/>
    <property type="match status" value="1"/>
</dbReference>
<evidence type="ECO:0000313" key="9">
    <source>
        <dbReference type="Proteomes" id="UP001602013"/>
    </source>
</evidence>
<dbReference type="InterPro" id="IPR027417">
    <property type="entry name" value="P-loop_NTPase"/>
</dbReference>
<comment type="similarity">
    <text evidence="7">Belongs to the shikimate kinase family.</text>
</comment>
<evidence type="ECO:0000256" key="2">
    <source>
        <dbReference type="ARBA" id="ARBA00022679"/>
    </source>
</evidence>
<evidence type="ECO:0000256" key="3">
    <source>
        <dbReference type="ARBA" id="ARBA00022741"/>
    </source>
</evidence>
<dbReference type="InterPro" id="IPR000623">
    <property type="entry name" value="Shikimate_kinase/TSH1"/>
</dbReference>
<keyword evidence="9" id="KW-1185">Reference proteome</keyword>
<keyword evidence="3 7" id="KW-0547">Nucleotide-binding</keyword>
<feature type="binding site" evidence="7">
    <location>
        <position position="20"/>
    </location>
    <ligand>
        <name>Mg(2+)</name>
        <dbReference type="ChEBI" id="CHEBI:18420"/>
    </ligand>
</feature>
<protein>
    <recommendedName>
        <fullName evidence="7">Shikimate kinase</fullName>
        <shortName evidence="7">SK</shortName>
        <ecNumber evidence="7">2.7.1.71</ecNumber>
    </recommendedName>
</protein>
<keyword evidence="7" id="KW-0479">Metal-binding</keyword>
<dbReference type="SUPFAM" id="SSF52540">
    <property type="entry name" value="P-loop containing nucleoside triphosphate hydrolases"/>
    <property type="match status" value="1"/>
</dbReference>
<feature type="binding site" evidence="7">
    <location>
        <position position="122"/>
    </location>
    <ligand>
        <name>ATP</name>
        <dbReference type="ChEBI" id="CHEBI:30616"/>
    </ligand>
</feature>
<keyword evidence="7" id="KW-0963">Cytoplasm</keyword>
<dbReference type="RefSeq" id="WP_387412866.1">
    <property type="nucleotide sequence ID" value="NZ_JBIASD010000012.1"/>
</dbReference>
<dbReference type="Gene3D" id="3.40.50.300">
    <property type="entry name" value="P-loop containing nucleotide triphosphate hydrolases"/>
    <property type="match status" value="1"/>
</dbReference>
<dbReference type="EC" id="2.7.1.71" evidence="7"/>
<feature type="binding site" evidence="7">
    <location>
        <position position="140"/>
    </location>
    <ligand>
        <name>substrate</name>
    </ligand>
</feature>
<dbReference type="GO" id="GO:0016301">
    <property type="term" value="F:kinase activity"/>
    <property type="evidence" value="ECO:0007669"/>
    <property type="project" value="UniProtKB-KW"/>
</dbReference>
<comment type="subcellular location">
    <subcellularLocation>
        <location evidence="7">Cytoplasm</location>
    </subcellularLocation>
</comment>